<dbReference type="RefSeq" id="WP_013486124.1">
    <property type="nucleotide sequence ID" value="NC_014828.1"/>
</dbReference>
<evidence type="ECO:0000256" key="3">
    <source>
        <dbReference type="ARBA" id="ARBA00022969"/>
    </source>
</evidence>
<evidence type="ECO:0000313" key="5">
    <source>
        <dbReference type="Proteomes" id="UP000001551"/>
    </source>
</evidence>
<dbReference type="STRING" id="663278.Ethha_2262"/>
<comment type="similarity">
    <text evidence="2">Belongs to the SspH family.</text>
</comment>
<proteinExistence type="inferred from homology"/>
<dbReference type="Pfam" id="PF08141">
    <property type="entry name" value="SspH"/>
    <property type="match status" value="1"/>
</dbReference>
<evidence type="ECO:0000256" key="2">
    <source>
        <dbReference type="ARBA" id="ARBA00006573"/>
    </source>
</evidence>
<dbReference type="InterPro" id="IPR012610">
    <property type="entry name" value="SASP_SspH"/>
</dbReference>
<evidence type="ECO:0000313" key="4">
    <source>
        <dbReference type="EMBL" id="ADU27776.1"/>
    </source>
</evidence>
<dbReference type="KEGG" id="eha:Ethha_2262"/>
<name>E6U4G9_ETHHY</name>
<keyword evidence="5" id="KW-1185">Reference proteome</keyword>
<dbReference type="AlphaFoldDB" id="E6U4G9"/>
<dbReference type="HAMAP" id="MF_00667">
    <property type="entry name" value="SspH"/>
    <property type="match status" value="1"/>
</dbReference>
<dbReference type="NCBIfam" id="TIGR02861">
    <property type="entry name" value="SASP_H"/>
    <property type="match status" value="1"/>
</dbReference>
<reference evidence="4 5" key="1">
    <citation type="submission" date="2010-12" db="EMBL/GenBank/DDBJ databases">
        <title>Complete sequence of Ethanoligenens harbinense YUAN-3.</title>
        <authorList>
            <person name="Lucas S."/>
            <person name="Copeland A."/>
            <person name="Lapidus A."/>
            <person name="Cheng J.-F."/>
            <person name="Bruce D."/>
            <person name="Goodwin L."/>
            <person name="Pitluck S."/>
            <person name="Chertkov O."/>
            <person name="Misra M."/>
            <person name="Detter J.C."/>
            <person name="Han C."/>
            <person name="Tapia R."/>
            <person name="Land M."/>
            <person name="Hauser L."/>
            <person name="Jeffries C."/>
            <person name="Kyrpides N."/>
            <person name="Ivanova N."/>
            <person name="Mikhailova N."/>
            <person name="Wang A."/>
            <person name="Mouttaki H."/>
            <person name="He Z."/>
            <person name="Zhou J."/>
            <person name="Hemme C.L."/>
            <person name="Woyke T."/>
        </authorList>
    </citation>
    <scope>NUCLEOTIDE SEQUENCE [LARGE SCALE GENOMIC DNA]</scope>
    <source>
        <strain evidence="5">DSM 18485 / JCM 12961 / CGMCC 1.5033 / YUAN-3</strain>
    </source>
</reference>
<keyword evidence="3" id="KW-0749">Sporulation</keyword>
<comment type="subcellular location">
    <subcellularLocation>
        <location evidence="1">Spore core</location>
    </subcellularLocation>
</comment>
<dbReference type="HOGENOM" id="CLU_191960_2_0_9"/>
<dbReference type="eggNOG" id="ENOG5033AUF">
    <property type="taxonomic scope" value="Bacteria"/>
</dbReference>
<organism evidence="4 5">
    <name type="scientific">Ethanoligenens harbinense (strain DSM 18485 / JCM 12961 / CGMCC 1.5033 / YUAN-3)</name>
    <dbReference type="NCBI Taxonomy" id="663278"/>
    <lineage>
        <taxon>Bacteria</taxon>
        <taxon>Bacillati</taxon>
        <taxon>Bacillota</taxon>
        <taxon>Clostridia</taxon>
        <taxon>Eubacteriales</taxon>
        <taxon>Oscillospiraceae</taxon>
        <taxon>Ethanoligenens</taxon>
    </lineage>
</organism>
<evidence type="ECO:0000256" key="1">
    <source>
        <dbReference type="ARBA" id="ARBA00004288"/>
    </source>
</evidence>
<sequence>MDITRAKSIVLSPVMVNVTHNNSPVYMEKINDADQTCMIHYLNNPQKKEIVSLSSLMEH</sequence>
<dbReference type="GO" id="GO:0030435">
    <property type="term" value="P:sporulation resulting in formation of a cellular spore"/>
    <property type="evidence" value="ECO:0007669"/>
    <property type="project" value="UniProtKB-KW"/>
</dbReference>
<dbReference type="Proteomes" id="UP000001551">
    <property type="component" value="Chromosome"/>
</dbReference>
<dbReference type="GO" id="GO:0030436">
    <property type="term" value="P:asexual sporulation"/>
    <property type="evidence" value="ECO:0007669"/>
    <property type="project" value="InterPro"/>
</dbReference>
<dbReference type="EMBL" id="CP002400">
    <property type="protein sequence ID" value="ADU27776.1"/>
    <property type="molecule type" value="Genomic_DNA"/>
</dbReference>
<protein>
    <submittedName>
        <fullName evidence="4">Small acid-soluble spore protein, H-type</fullName>
    </submittedName>
</protein>
<gene>
    <name evidence="4" type="ordered locus">Ethha_2262</name>
</gene>
<accession>E6U4G9</accession>
<dbReference type="GO" id="GO:0042601">
    <property type="term" value="C:endospore-forming forespore"/>
    <property type="evidence" value="ECO:0007669"/>
    <property type="project" value="InterPro"/>
</dbReference>